<accession>A0A5N6NH98</accession>
<gene>
    <name evidence="1" type="ORF">E3N88_24271</name>
</gene>
<dbReference type="PANTHER" id="PTHR31099:SF41">
    <property type="entry name" value="TRANSPOSASE (PUTATIVE), GYPSY TYPE-RELATED"/>
    <property type="match status" value="1"/>
</dbReference>
<dbReference type="Proteomes" id="UP000326396">
    <property type="component" value="Linkage Group LG2"/>
</dbReference>
<dbReference type="AlphaFoldDB" id="A0A5N6NH98"/>
<dbReference type="OrthoDB" id="1114078at2759"/>
<organism evidence="1 2">
    <name type="scientific">Mikania micrantha</name>
    <name type="common">bitter vine</name>
    <dbReference type="NCBI Taxonomy" id="192012"/>
    <lineage>
        <taxon>Eukaryota</taxon>
        <taxon>Viridiplantae</taxon>
        <taxon>Streptophyta</taxon>
        <taxon>Embryophyta</taxon>
        <taxon>Tracheophyta</taxon>
        <taxon>Spermatophyta</taxon>
        <taxon>Magnoliopsida</taxon>
        <taxon>eudicotyledons</taxon>
        <taxon>Gunneridae</taxon>
        <taxon>Pentapetalae</taxon>
        <taxon>asterids</taxon>
        <taxon>campanulids</taxon>
        <taxon>Asterales</taxon>
        <taxon>Asteraceae</taxon>
        <taxon>Asteroideae</taxon>
        <taxon>Heliantheae alliance</taxon>
        <taxon>Eupatorieae</taxon>
        <taxon>Mikania</taxon>
    </lineage>
</organism>
<proteinExistence type="predicted"/>
<name>A0A5N6NH98_9ASTR</name>
<comment type="caution">
    <text evidence="1">The sequence shown here is derived from an EMBL/GenBank/DDBJ whole genome shotgun (WGS) entry which is preliminary data.</text>
</comment>
<reference evidence="1 2" key="1">
    <citation type="submission" date="2019-05" db="EMBL/GenBank/DDBJ databases">
        <title>Mikania micrantha, genome provides insights into the molecular mechanism of rapid growth.</title>
        <authorList>
            <person name="Liu B."/>
        </authorList>
    </citation>
    <scope>NUCLEOTIDE SEQUENCE [LARGE SCALE GENOMIC DNA]</scope>
    <source>
        <strain evidence="1">NLD-2019</strain>
        <tissue evidence="1">Leaf</tissue>
    </source>
</reference>
<dbReference type="EMBL" id="SZYD01000012">
    <property type="protein sequence ID" value="KAD4586670.1"/>
    <property type="molecule type" value="Genomic_DNA"/>
</dbReference>
<sequence length="380" mass="42800">MGDVQTFLITLNAIDGTRLQGEVLTGTLQEAKEIQTQLTWKVGFNAPARGLGSLSSLLSQGELQSFCRLYQISASVNPRLPRPGDQVSACNDRVTVFTQVFKSCSVRYPLSPFLFSILRFFEAHFSQVHLFGLLRVMHFEIACRAMGSEPNIPLFRCFYQFRVDGDWFTFEKQRPQNFQSCVSRVLQSLRDWKLRFFFLNNNFLPSRLPIRNMQNPIVDEAPPLRDCDVPLFRLLVKNPTPVIVFPELVLVIACVSTLWDEPEFRPAVMEEGHEMNLVKILKKANRGMQFVAIEASIPPSLPPHMELLPVSPFGSAKKISSPDDDELPFCGPVGEKGVRFSLCTGVCGAIFASTFEASQWKKGKKVVEADMAVFVDSPIR</sequence>
<evidence type="ECO:0000313" key="1">
    <source>
        <dbReference type="EMBL" id="KAD4586670.1"/>
    </source>
</evidence>
<protein>
    <submittedName>
        <fullName evidence="1">Uncharacterized protein</fullName>
    </submittedName>
</protein>
<keyword evidence="2" id="KW-1185">Reference proteome</keyword>
<dbReference type="PANTHER" id="PTHR31099">
    <property type="entry name" value="OS06G0165300 PROTEIN"/>
    <property type="match status" value="1"/>
</dbReference>
<evidence type="ECO:0000313" key="2">
    <source>
        <dbReference type="Proteomes" id="UP000326396"/>
    </source>
</evidence>